<protein>
    <submittedName>
        <fullName evidence="6">PD-(D/E)XK nuclease superfamily protein</fullName>
    </submittedName>
</protein>
<keyword evidence="2" id="KW-0347">Helicase</keyword>
<evidence type="ECO:0000313" key="7">
    <source>
        <dbReference type="Proteomes" id="UP000791080"/>
    </source>
</evidence>
<evidence type="ECO:0000259" key="5">
    <source>
        <dbReference type="Pfam" id="PF12705"/>
    </source>
</evidence>
<gene>
    <name evidence="6" type="ORF">G443_002523</name>
</gene>
<comment type="caution">
    <text evidence="6">The sequence shown here is derived from an EMBL/GenBank/DDBJ whole genome shotgun (WGS) entry which is preliminary data.</text>
</comment>
<feature type="compositionally biased region" description="Basic and acidic residues" evidence="4">
    <location>
        <begin position="225"/>
        <end position="234"/>
    </location>
</feature>
<dbReference type="Proteomes" id="UP000791080">
    <property type="component" value="Unassembled WGS sequence"/>
</dbReference>
<feature type="domain" description="PD-(D/E)XK endonuclease-like" evidence="5">
    <location>
        <begin position="7"/>
        <end position="251"/>
    </location>
</feature>
<reference evidence="6 7" key="1">
    <citation type="submission" date="2013-07" db="EMBL/GenBank/DDBJ databases">
        <authorList>
            <consortium name="DOE Joint Genome Institute"/>
            <person name="Reeve W."/>
            <person name="Huntemann M."/>
            <person name="Han J."/>
            <person name="Chen A."/>
            <person name="Kyrpides N."/>
            <person name="Mavromatis K."/>
            <person name="Markowitz V."/>
            <person name="Palaniappan K."/>
            <person name="Ivanova N."/>
            <person name="Schaumberg A."/>
            <person name="Pati A."/>
            <person name="Liolios K."/>
            <person name="Nordberg H.P."/>
            <person name="Cantor M.N."/>
            <person name="Hua S.X."/>
            <person name="Woyke T."/>
        </authorList>
    </citation>
    <scope>NUCLEOTIDE SEQUENCE [LARGE SCALE GENOMIC DNA]</scope>
    <source>
        <strain evidence="6 7">DSM 43889</strain>
    </source>
</reference>
<proteinExistence type="predicted"/>
<keyword evidence="3" id="KW-0234">DNA repair</keyword>
<evidence type="ECO:0000313" key="6">
    <source>
        <dbReference type="EMBL" id="MCP2332253.1"/>
    </source>
</evidence>
<accession>A0ABT1JIE8</accession>
<dbReference type="Gene3D" id="3.90.320.10">
    <property type="match status" value="1"/>
</dbReference>
<organism evidence="6 7">
    <name type="scientific">Actinoalloteichus caeruleus DSM 43889</name>
    <dbReference type="NCBI Taxonomy" id="1120930"/>
    <lineage>
        <taxon>Bacteria</taxon>
        <taxon>Bacillati</taxon>
        <taxon>Actinomycetota</taxon>
        <taxon>Actinomycetes</taxon>
        <taxon>Pseudonocardiales</taxon>
        <taxon>Pseudonocardiaceae</taxon>
        <taxon>Actinoalloteichus</taxon>
        <taxon>Actinoalloteichus cyanogriseus</taxon>
    </lineage>
</organism>
<feature type="region of interest" description="Disordered" evidence="4">
    <location>
        <begin position="221"/>
        <end position="240"/>
    </location>
</feature>
<evidence type="ECO:0000256" key="4">
    <source>
        <dbReference type="SAM" id="MobiDB-lite"/>
    </source>
</evidence>
<dbReference type="InterPro" id="IPR038726">
    <property type="entry name" value="PDDEXK_AddAB-type"/>
</dbReference>
<dbReference type="InterPro" id="IPR011604">
    <property type="entry name" value="PDDEXK-like_dom_sf"/>
</dbReference>
<evidence type="ECO:0000256" key="3">
    <source>
        <dbReference type="ARBA" id="ARBA00023204"/>
    </source>
</evidence>
<name>A0ABT1JIE8_ACTCY</name>
<keyword evidence="2" id="KW-0378">Hydrolase</keyword>
<keyword evidence="2" id="KW-0547">Nucleotide-binding</keyword>
<sequence length="268" mass="30398">MPKELVRVTPARLQRWEDCPRRYRATYLDRPAPARGGAWAHSTLGAVVHNVLRAYFESPPDQRDPEDLPVLLRRYWKGDGFRDREQAAEYRSRAAKWLDEYARRPEAAGEPVALERWVSAPTGALIVEGRVDRIDDRDGQLVVVDYKTGRHVLTTEDARDSRALALYLMAARRTLRRPGSRVELHHLPTGRVVAWDHDAETLAEHRRHAERIAEELSAAASALDRGADPDEHFPPRPGRGCSVCEFRRSCPEGRAAAPDLEPWDLLAP</sequence>
<keyword evidence="1" id="KW-0227">DNA damage</keyword>
<reference evidence="6 7" key="2">
    <citation type="submission" date="2022-06" db="EMBL/GenBank/DDBJ databases">
        <title>Genomic Encyclopedia of Type Strains, Phase I: the one thousand microbial genomes (KMG-I) project.</title>
        <authorList>
            <person name="Kyrpides N."/>
        </authorList>
    </citation>
    <scope>NUCLEOTIDE SEQUENCE [LARGE SCALE GENOMIC DNA]</scope>
    <source>
        <strain evidence="6 7">DSM 43889</strain>
    </source>
</reference>
<dbReference type="Pfam" id="PF12705">
    <property type="entry name" value="PDDEXK_1"/>
    <property type="match status" value="1"/>
</dbReference>
<evidence type="ECO:0000256" key="2">
    <source>
        <dbReference type="ARBA" id="ARBA00022806"/>
    </source>
</evidence>
<dbReference type="EMBL" id="AUBJ02000001">
    <property type="protein sequence ID" value="MCP2332253.1"/>
    <property type="molecule type" value="Genomic_DNA"/>
</dbReference>
<evidence type="ECO:0000256" key="1">
    <source>
        <dbReference type="ARBA" id="ARBA00022763"/>
    </source>
</evidence>
<keyword evidence="7" id="KW-1185">Reference proteome</keyword>
<keyword evidence="2" id="KW-0067">ATP-binding</keyword>